<accession>A0A4S4NFU3</accession>
<proteinExistence type="predicted"/>
<comment type="caution">
    <text evidence="1">The sequence shown here is derived from an EMBL/GenBank/DDBJ whole genome shotgun (WGS) entry which is preliminary data.</text>
</comment>
<keyword evidence="2" id="KW-1185">Reference proteome</keyword>
<dbReference type="AlphaFoldDB" id="A0A4S4NFU3"/>
<gene>
    <name evidence="1" type="ORF">E4021_17240</name>
</gene>
<reference evidence="1 2" key="1">
    <citation type="submission" date="2019-04" db="EMBL/GenBank/DDBJ databases">
        <title>Lewinella litorea sp. nov., isolated from a marine sand.</title>
        <authorList>
            <person name="Yoon J.-H."/>
        </authorList>
    </citation>
    <scope>NUCLEOTIDE SEQUENCE [LARGE SCALE GENOMIC DNA]</scope>
    <source>
        <strain evidence="1 2">HSMS-39</strain>
    </source>
</reference>
<sequence length="154" mass="17261">MRALAFFVLLILCIGCKGQKSSTINVHSHPAKSPTFPFDITSSLDTIIQIEGNQNYQLGGKVLVRFAVDYRGQILFTNIAKAELSDPDGVVKVSFSKFVVEEAGENDYLIEPIILLDNKLDLLLREQIIFTPKPDGVRRNQTYNHARTLKVLVQ</sequence>
<dbReference type="Proteomes" id="UP000308528">
    <property type="component" value="Unassembled WGS sequence"/>
</dbReference>
<evidence type="ECO:0000313" key="2">
    <source>
        <dbReference type="Proteomes" id="UP000308528"/>
    </source>
</evidence>
<evidence type="ECO:0000313" key="1">
    <source>
        <dbReference type="EMBL" id="THH34940.1"/>
    </source>
</evidence>
<dbReference type="EMBL" id="SRSF01000014">
    <property type="protein sequence ID" value="THH34940.1"/>
    <property type="molecule type" value="Genomic_DNA"/>
</dbReference>
<organism evidence="1 2">
    <name type="scientific">Neolewinella litorea</name>
    <dbReference type="NCBI Taxonomy" id="2562452"/>
    <lineage>
        <taxon>Bacteria</taxon>
        <taxon>Pseudomonadati</taxon>
        <taxon>Bacteroidota</taxon>
        <taxon>Saprospiria</taxon>
        <taxon>Saprospirales</taxon>
        <taxon>Lewinellaceae</taxon>
        <taxon>Neolewinella</taxon>
    </lineage>
</organism>
<protein>
    <submittedName>
        <fullName evidence="1">Uncharacterized protein</fullName>
    </submittedName>
</protein>
<name>A0A4S4NFU3_9BACT</name>
<dbReference type="RefSeq" id="WP_136460654.1">
    <property type="nucleotide sequence ID" value="NZ_SRSF01000014.1"/>
</dbReference>